<dbReference type="Gene3D" id="2.40.110.10">
    <property type="entry name" value="Butyryl-CoA Dehydrogenase, subunit A, domain 2"/>
    <property type="match status" value="1"/>
</dbReference>
<dbReference type="HOGENOM" id="CLU_018204_5_2_4"/>
<proteinExistence type="inferred from homology"/>
<dbReference type="EMBL" id="CR555306">
    <property type="protein sequence ID" value="CAI09347.1"/>
    <property type="molecule type" value="Genomic_DNA"/>
</dbReference>
<keyword evidence="5 6" id="KW-0560">Oxidoreductase</keyword>
<dbReference type="Pfam" id="PF00441">
    <property type="entry name" value="Acyl-CoA_dh_1"/>
    <property type="match status" value="1"/>
</dbReference>
<evidence type="ECO:0000256" key="1">
    <source>
        <dbReference type="ARBA" id="ARBA00001974"/>
    </source>
</evidence>
<evidence type="ECO:0000259" key="9">
    <source>
        <dbReference type="Pfam" id="PF02771"/>
    </source>
</evidence>
<dbReference type="InterPro" id="IPR046373">
    <property type="entry name" value="Acyl-CoA_Oxase/DH_mid-dom_sf"/>
</dbReference>
<dbReference type="InterPro" id="IPR009075">
    <property type="entry name" value="AcylCo_DH/oxidase_C"/>
</dbReference>
<dbReference type="Gene3D" id="1.10.540.10">
    <property type="entry name" value="Acyl-CoA dehydrogenase/oxidase, N-terminal domain"/>
    <property type="match status" value="1"/>
</dbReference>
<dbReference type="Pfam" id="PF02771">
    <property type="entry name" value="Acyl-CoA_dh_N"/>
    <property type="match status" value="1"/>
</dbReference>
<keyword evidence="4 6" id="KW-0274">FAD</keyword>
<evidence type="ECO:0000256" key="6">
    <source>
        <dbReference type="RuleBase" id="RU362125"/>
    </source>
</evidence>
<reference evidence="10 11" key="1">
    <citation type="journal article" date="2005" name="Arch. Microbiol.">
        <title>The genome sequence of an anaerobic aromatic-degrading denitrifying bacterium, strain EbN1.</title>
        <authorList>
            <person name="Rabus R."/>
            <person name="Kube M."/>
            <person name="Heider J."/>
            <person name="Beck A."/>
            <person name="Heitmann K."/>
            <person name="Widdel F."/>
            <person name="Reinhardt R."/>
        </authorList>
    </citation>
    <scope>NUCLEOTIDE SEQUENCE [LARGE SCALE GENOMIC DNA]</scope>
    <source>
        <strain evidence="10 11">EbN1</strain>
    </source>
</reference>
<dbReference type="AlphaFoldDB" id="Q5P017"/>
<dbReference type="InterPro" id="IPR013786">
    <property type="entry name" value="AcylCoA_DH/ox_N"/>
</dbReference>
<dbReference type="Pfam" id="PF02770">
    <property type="entry name" value="Acyl-CoA_dh_M"/>
    <property type="match status" value="1"/>
</dbReference>
<dbReference type="SUPFAM" id="SSF56645">
    <property type="entry name" value="Acyl-CoA dehydrogenase NM domain-like"/>
    <property type="match status" value="1"/>
</dbReference>
<feature type="domain" description="Acyl-CoA oxidase/dehydrogenase middle" evidence="8">
    <location>
        <begin position="120"/>
        <end position="207"/>
    </location>
</feature>
<evidence type="ECO:0000313" key="10">
    <source>
        <dbReference type="EMBL" id="CAI09347.1"/>
    </source>
</evidence>
<dbReference type="InterPro" id="IPR006091">
    <property type="entry name" value="Acyl-CoA_Oxase/DH_mid-dom"/>
</dbReference>
<feature type="domain" description="Acyl-CoA dehydrogenase/oxidase N-terminal" evidence="9">
    <location>
        <begin position="6"/>
        <end position="116"/>
    </location>
</feature>
<evidence type="ECO:0000256" key="4">
    <source>
        <dbReference type="ARBA" id="ARBA00022827"/>
    </source>
</evidence>
<evidence type="ECO:0000256" key="5">
    <source>
        <dbReference type="ARBA" id="ARBA00023002"/>
    </source>
</evidence>
<protein>
    <submittedName>
        <fullName evidence="10">Pimeloyl-CoA dehydrogenase</fullName>
    </submittedName>
</protein>
<name>Q5P017_AROAE</name>
<evidence type="ECO:0000256" key="3">
    <source>
        <dbReference type="ARBA" id="ARBA00022630"/>
    </source>
</evidence>
<dbReference type="InterPro" id="IPR037069">
    <property type="entry name" value="AcylCoA_DH/ox_N_sf"/>
</dbReference>
<keyword evidence="3 6" id="KW-0285">Flavoprotein</keyword>
<sequence>MDFSFSDEQLQLRDVVRRFCDQEYPAERRGTAVSAEVAARRWRQMADMGLLGLPFDSACGGSGLSAVELMLVMEELGRSLASEPYFATVALGGALVAAAASPAQAQALLPRVVSGELTLALGFGEPDGRYELLPVEAEARPGSDGYRLNGHKTLVLNGDTADMLLIVARTAGAAHERDGVTLFLVDRKLHGVEVHGYSTLDGRRAADIVLRDACIPVDHVLGPVGEALPLLENVIERAVAALCAEATGALDALLALTVDYVKVRKQFGVPLATFQALQHRLVDMLIACEQARSMAVVAAMAIDDAGGDAAQRRRLVSAAKVQVGNAGRFVGQQAIQMHGAMGMTDECSVGHYVKRLMVINQLFGDVQYHLRRFAQETAA</sequence>
<evidence type="ECO:0000313" key="11">
    <source>
        <dbReference type="Proteomes" id="UP000006552"/>
    </source>
</evidence>
<organism evidence="10 11">
    <name type="scientific">Aromatoleum aromaticum (strain DSM 19018 / LMG 30748 / EbN1)</name>
    <name type="common">Azoarcus sp. (strain EbN1)</name>
    <dbReference type="NCBI Taxonomy" id="76114"/>
    <lineage>
        <taxon>Bacteria</taxon>
        <taxon>Pseudomonadati</taxon>
        <taxon>Pseudomonadota</taxon>
        <taxon>Betaproteobacteria</taxon>
        <taxon>Rhodocyclales</taxon>
        <taxon>Rhodocyclaceae</taxon>
        <taxon>Aromatoleum</taxon>
    </lineage>
</organism>
<evidence type="ECO:0000256" key="2">
    <source>
        <dbReference type="ARBA" id="ARBA00009347"/>
    </source>
</evidence>
<dbReference type="GO" id="GO:0003995">
    <property type="term" value="F:acyl-CoA dehydrogenase activity"/>
    <property type="evidence" value="ECO:0007669"/>
    <property type="project" value="TreeGrafter"/>
</dbReference>
<keyword evidence="11" id="KW-1185">Reference proteome</keyword>
<comment type="cofactor">
    <cofactor evidence="1 6">
        <name>FAD</name>
        <dbReference type="ChEBI" id="CHEBI:57692"/>
    </cofactor>
</comment>
<dbReference type="SUPFAM" id="SSF47203">
    <property type="entry name" value="Acyl-CoA dehydrogenase C-terminal domain-like"/>
    <property type="match status" value="1"/>
</dbReference>
<dbReference type="eggNOG" id="COG1960">
    <property type="taxonomic scope" value="Bacteria"/>
</dbReference>
<feature type="domain" description="Acyl-CoA dehydrogenase/oxidase C-terminal" evidence="7">
    <location>
        <begin position="240"/>
        <end position="375"/>
    </location>
</feature>
<dbReference type="CDD" id="cd00567">
    <property type="entry name" value="ACAD"/>
    <property type="match status" value="1"/>
</dbReference>
<dbReference type="RefSeq" id="WP_011239012.1">
    <property type="nucleotide sequence ID" value="NC_006513.1"/>
</dbReference>
<dbReference type="Proteomes" id="UP000006552">
    <property type="component" value="Chromosome"/>
</dbReference>
<evidence type="ECO:0000259" key="8">
    <source>
        <dbReference type="Pfam" id="PF02770"/>
    </source>
</evidence>
<dbReference type="OrthoDB" id="9770681at2"/>
<comment type="similarity">
    <text evidence="2 6">Belongs to the acyl-CoA dehydrogenase family.</text>
</comment>
<dbReference type="KEGG" id="eba:ebA5669"/>
<dbReference type="PANTHER" id="PTHR43884:SF20">
    <property type="entry name" value="ACYL-COA DEHYDROGENASE FADE28"/>
    <property type="match status" value="1"/>
</dbReference>
<dbReference type="PANTHER" id="PTHR43884">
    <property type="entry name" value="ACYL-COA DEHYDROGENASE"/>
    <property type="match status" value="1"/>
</dbReference>
<dbReference type="InterPro" id="IPR009100">
    <property type="entry name" value="AcylCoA_DH/oxidase_NM_dom_sf"/>
</dbReference>
<dbReference type="Gene3D" id="1.20.140.10">
    <property type="entry name" value="Butyryl-CoA Dehydrogenase, subunit A, domain 3"/>
    <property type="match status" value="1"/>
</dbReference>
<accession>Q5P017</accession>
<gene>
    <name evidence="10" type="primary">pimD</name>
    <name evidence="10" type="ORF">ebA5669</name>
</gene>
<dbReference type="GO" id="GO:0050660">
    <property type="term" value="F:flavin adenine dinucleotide binding"/>
    <property type="evidence" value="ECO:0007669"/>
    <property type="project" value="InterPro"/>
</dbReference>
<evidence type="ECO:0000259" key="7">
    <source>
        <dbReference type="Pfam" id="PF00441"/>
    </source>
</evidence>
<dbReference type="STRING" id="76114.ebA5669"/>
<dbReference type="InterPro" id="IPR036250">
    <property type="entry name" value="AcylCo_DH-like_C"/>
</dbReference>